<feature type="transmembrane region" description="Helical" evidence="5">
    <location>
        <begin position="296"/>
        <end position="314"/>
    </location>
</feature>
<dbReference type="CDD" id="cd07042">
    <property type="entry name" value="STAS_SulP_like_sulfate_transporter"/>
    <property type="match status" value="1"/>
</dbReference>
<feature type="transmembrane region" description="Helical" evidence="5">
    <location>
        <begin position="255"/>
        <end position="275"/>
    </location>
</feature>
<keyword evidence="8" id="KW-1185">Reference proteome</keyword>
<dbReference type="EMBL" id="FNAF01000005">
    <property type="protein sequence ID" value="SDD64305.1"/>
    <property type="molecule type" value="Genomic_DNA"/>
</dbReference>
<dbReference type="SUPFAM" id="SSF52091">
    <property type="entry name" value="SpoIIaa-like"/>
    <property type="match status" value="1"/>
</dbReference>
<dbReference type="GO" id="GO:0016020">
    <property type="term" value="C:membrane"/>
    <property type="evidence" value="ECO:0007669"/>
    <property type="project" value="UniProtKB-SubCell"/>
</dbReference>
<dbReference type="RefSeq" id="WP_341443779.1">
    <property type="nucleotide sequence ID" value="NZ_FNAF01000005.1"/>
</dbReference>
<dbReference type="Pfam" id="PF01740">
    <property type="entry name" value="STAS"/>
    <property type="match status" value="1"/>
</dbReference>
<name>A0A1G6WGU8_PEPNI</name>
<gene>
    <name evidence="7" type="ORF">SAMN04489866_10529</name>
</gene>
<feature type="transmembrane region" description="Helical" evidence="5">
    <location>
        <begin position="172"/>
        <end position="196"/>
    </location>
</feature>
<keyword evidence="2 5" id="KW-0812">Transmembrane</keyword>
<feature type="transmembrane region" description="Helical" evidence="5">
    <location>
        <begin position="59"/>
        <end position="82"/>
    </location>
</feature>
<dbReference type="GO" id="GO:0055085">
    <property type="term" value="P:transmembrane transport"/>
    <property type="evidence" value="ECO:0007669"/>
    <property type="project" value="InterPro"/>
</dbReference>
<feature type="domain" description="STAS" evidence="6">
    <location>
        <begin position="440"/>
        <end position="550"/>
    </location>
</feature>
<protein>
    <submittedName>
        <fullName evidence="7">Sulfate permease, SulP family</fullName>
    </submittedName>
</protein>
<dbReference type="InterPro" id="IPR011547">
    <property type="entry name" value="SLC26A/SulP_dom"/>
</dbReference>
<dbReference type="PANTHER" id="PTHR11814">
    <property type="entry name" value="SULFATE TRANSPORTER"/>
    <property type="match status" value="1"/>
</dbReference>
<dbReference type="InterPro" id="IPR036513">
    <property type="entry name" value="STAS_dom_sf"/>
</dbReference>
<evidence type="ECO:0000256" key="5">
    <source>
        <dbReference type="SAM" id="Phobius"/>
    </source>
</evidence>
<evidence type="ECO:0000256" key="4">
    <source>
        <dbReference type="ARBA" id="ARBA00023136"/>
    </source>
</evidence>
<feature type="transmembrane region" description="Helical" evidence="5">
    <location>
        <begin position="334"/>
        <end position="367"/>
    </location>
</feature>
<dbReference type="PROSITE" id="PS50801">
    <property type="entry name" value="STAS"/>
    <property type="match status" value="1"/>
</dbReference>
<comment type="subcellular location">
    <subcellularLocation>
        <location evidence="1">Membrane</location>
        <topology evidence="1">Multi-pass membrane protein</topology>
    </subcellularLocation>
</comment>
<organism evidence="7 8">
    <name type="scientific">Peptococcus niger</name>
    <dbReference type="NCBI Taxonomy" id="2741"/>
    <lineage>
        <taxon>Bacteria</taxon>
        <taxon>Bacillati</taxon>
        <taxon>Bacillota</taxon>
        <taxon>Clostridia</taxon>
        <taxon>Eubacteriales</taxon>
        <taxon>Peptococcaceae</taxon>
        <taxon>Peptococcus</taxon>
    </lineage>
</organism>
<evidence type="ECO:0000259" key="6">
    <source>
        <dbReference type="PROSITE" id="PS50801"/>
    </source>
</evidence>
<feature type="transmembrane region" description="Helical" evidence="5">
    <location>
        <begin position="388"/>
        <end position="417"/>
    </location>
</feature>
<evidence type="ECO:0000313" key="7">
    <source>
        <dbReference type="EMBL" id="SDD64305.1"/>
    </source>
</evidence>
<feature type="transmembrane region" description="Helical" evidence="5">
    <location>
        <begin position="203"/>
        <end position="224"/>
    </location>
</feature>
<dbReference type="Proteomes" id="UP000198995">
    <property type="component" value="Unassembled WGS sequence"/>
</dbReference>
<proteinExistence type="predicted"/>
<dbReference type="InterPro" id="IPR002645">
    <property type="entry name" value="STAS_dom"/>
</dbReference>
<sequence length="559" mass="59532">MKKIYALTLGLEYMKDLKREFKGYDGAAFSQDLMAGTTVAAVALPLALAFGVGSGASAAAGLVTAVLGGLVISSFSGASYQISGPTGAMMAILLSIVAKEGLTGVLVAGFLAGILLVLAGLFRLGRIISFVPSSVITGFTSGIAAVIALGQLDHFFGIKSEGDLALLKVASYFQTGAVPDVRTTAIGLGVILLMIAWPKKWNAVFPSSLMALAVVLAFQAIFHWDVPVVGEIPRTLFLADRLTIGDLNPTTWPNYIMPAISIALLSMVESLLCGASAEKMTAERLRSNRELVAQGLGNLVIPFFGGIPATAAIARTSVAIKSGCRTRLTGIIHSIILLLSMFILTPVMSAIPLSALAGVLMVTAWRMNDWANIRFIFSHRFKSGIAKFSITLAATVLLDLTQAIIIGVIFSLVLIVARMSQLEINIADVDNARLKEIGMGLDRVPDINEVRVVYITGTLFFGVVDRLKDKLLTMPHSDVIILSMRGVPVIDLSGVQALMELAEELEGEGTQLSVSSVQPAVKRYLERSGFLDIIGRDHLYPSAEQAILRSVDDKARVVD</sequence>
<feature type="transmembrane region" description="Helical" evidence="5">
    <location>
        <begin position="33"/>
        <end position="52"/>
    </location>
</feature>
<keyword evidence="3 5" id="KW-1133">Transmembrane helix</keyword>
<reference evidence="7 8" key="1">
    <citation type="submission" date="2016-10" db="EMBL/GenBank/DDBJ databases">
        <authorList>
            <person name="de Groot N.N."/>
        </authorList>
    </citation>
    <scope>NUCLEOTIDE SEQUENCE [LARGE SCALE GENOMIC DNA]</scope>
    <source>
        <strain evidence="7 8">DSM 20475</strain>
    </source>
</reference>
<dbReference type="InterPro" id="IPR001902">
    <property type="entry name" value="SLC26A/SulP_fam"/>
</dbReference>
<evidence type="ECO:0000256" key="3">
    <source>
        <dbReference type="ARBA" id="ARBA00022989"/>
    </source>
</evidence>
<accession>A0A1G6WGU8</accession>
<evidence type="ECO:0000256" key="1">
    <source>
        <dbReference type="ARBA" id="ARBA00004141"/>
    </source>
</evidence>
<feature type="transmembrane region" description="Helical" evidence="5">
    <location>
        <begin position="134"/>
        <end position="152"/>
    </location>
</feature>
<feature type="transmembrane region" description="Helical" evidence="5">
    <location>
        <begin position="102"/>
        <end position="122"/>
    </location>
</feature>
<dbReference type="Pfam" id="PF00916">
    <property type="entry name" value="Sulfate_transp"/>
    <property type="match status" value="1"/>
</dbReference>
<keyword evidence="4 5" id="KW-0472">Membrane</keyword>
<dbReference type="Gene3D" id="3.30.750.24">
    <property type="entry name" value="STAS domain"/>
    <property type="match status" value="1"/>
</dbReference>
<dbReference type="AlphaFoldDB" id="A0A1G6WGU8"/>
<evidence type="ECO:0000256" key="2">
    <source>
        <dbReference type="ARBA" id="ARBA00022692"/>
    </source>
</evidence>
<dbReference type="STRING" id="2741.SAMN04489866_10529"/>
<evidence type="ECO:0000313" key="8">
    <source>
        <dbReference type="Proteomes" id="UP000198995"/>
    </source>
</evidence>